<dbReference type="PANTHER" id="PTHR11059:SF0">
    <property type="entry name" value="DNA REPAIR PROTEIN RECN"/>
    <property type="match status" value="1"/>
</dbReference>
<dbReference type="PANTHER" id="PTHR11059">
    <property type="entry name" value="DNA REPAIR PROTEIN RECN"/>
    <property type="match status" value="1"/>
</dbReference>
<organism evidence="11 12">
    <name type="scientific">Abiotrophia defectiva ATCC 49176</name>
    <dbReference type="NCBI Taxonomy" id="592010"/>
    <lineage>
        <taxon>Bacteria</taxon>
        <taxon>Bacillati</taxon>
        <taxon>Bacillota</taxon>
        <taxon>Bacilli</taxon>
        <taxon>Lactobacillales</taxon>
        <taxon>Aerococcaceae</taxon>
        <taxon>Abiotrophia</taxon>
    </lineage>
</organism>
<dbReference type="GeneID" id="84816598"/>
<dbReference type="NCBIfam" id="TIGR00634">
    <property type="entry name" value="recN"/>
    <property type="match status" value="1"/>
</dbReference>
<dbReference type="Gene3D" id="3.40.50.300">
    <property type="entry name" value="P-loop containing nucleotide triphosphate hydrolases"/>
    <property type="match status" value="2"/>
</dbReference>
<comment type="function">
    <text evidence="1 9">May be involved in recombinational repair of damaged DNA.</text>
</comment>
<dbReference type="RefSeq" id="WP_023391152.1">
    <property type="nucleotide sequence ID" value="NZ_KI535340.1"/>
</dbReference>
<feature type="domain" description="RecF/RecN/SMC N-terminal" evidence="10">
    <location>
        <begin position="1"/>
        <end position="523"/>
    </location>
</feature>
<comment type="caution">
    <text evidence="11">The sequence shown here is derived from an EMBL/GenBank/DDBJ whole genome shotgun (WGS) entry which is preliminary data.</text>
</comment>
<dbReference type="EMBL" id="ACIN03000003">
    <property type="protein sequence ID" value="ESK66158.1"/>
    <property type="molecule type" value="Genomic_DNA"/>
</dbReference>
<evidence type="ECO:0000313" key="12">
    <source>
        <dbReference type="Proteomes" id="UP000019050"/>
    </source>
</evidence>
<dbReference type="GO" id="GO:0006281">
    <property type="term" value="P:DNA repair"/>
    <property type="evidence" value="ECO:0007669"/>
    <property type="project" value="UniProtKB-KW"/>
</dbReference>
<dbReference type="PIRSF" id="PIRSF003128">
    <property type="entry name" value="RecN"/>
    <property type="match status" value="1"/>
</dbReference>
<dbReference type="CDD" id="cd03241">
    <property type="entry name" value="ABC_RecN"/>
    <property type="match status" value="2"/>
</dbReference>
<evidence type="ECO:0000313" key="11">
    <source>
        <dbReference type="EMBL" id="ESK66158.1"/>
    </source>
</evidence>
<dbReference type="FunFam" id="3.40.50.300:FF:000319">
    <property type="entry name" value="DNA repair protein RecN"/>
    <property type="match status" value="1"/>
</dbReference>
<keyword evidence="4" id="KW-0547">Nucleotide-binding</keyword>
<name>W1Q4H9_ABIDE</name>
<protein>
    <recommendedName>
        <fullName evidence="3 9">DNA repair protein RecN</fullName>
    </recommendedName>
    <alternativeName>
        <fullName evidence="8 9">Recombination protein N</fullName>
    </alternativeName>
</protein>
<dbReference type="GO" id="GO:0006310">
    <property type="term" value="P:DNA recombination"/>
    <property type="evidence" value="ECO:0007669"/>
    <property type="project" value="InterPro"/>
</dbReference>
<evidence type="ECO:0000256" key="1">
    <source>
        <dbReference type="ARBA" id="ARBA00003618"/>
    </source>
</evidence>
<keyword evidence="7 9" id="KW-0234">DNA repair</keyword>
<dbReference type="GO" id="GO:0043590">
    <property type="term" value="C:bacterial nucleoid"/>
    <property type="evidence" value="ECO:0007669"/>
    <property type="project" value="TreeGrafter"/>
</dbReference>
<dbReference type="GO" id="GO:0005524">
    <property type="term" value="F:ATP binding"/>
    <property type="evidence" value="ECO:0007669"/>
    <property type="project" value="UniProtKB-KW"/>
</dbReference>
<keyword evidence="5 9" id="KW-0227">DNA damage</keyword>
<evidence type="ECO:0000256" key="9">
    <source>
        <dbReference type="PIRNR" id="PIRNR003128"/>
    </source>
</evidence>
<dbReference type="InterPro" id="IPR004604">
    <property type="entry name" value="DNA_recomb/repair_RecN"/>
</dbReference>
<dbReference type="Pfam" id="PF02463">
    <property type="entry name" value="SMC_N"/>
    <property type="match status" value="1"/>
</dbReference>
<dbReference type="InterPro" id="IPR003395">
    <property type="entry name" value="RecF/RecN/SMC_N"/>
</dbReference>
<dbReference type="STRING" id="592010.GCWU000182_000501"/>
<keyword evidence="12" id="KW-1185">Reference proteome</keyword>
<dbReference type="Proteomes" id="UP000019050">
    <property type="component" value="Unassembled WGS sequence"/>
</dbReference>
<dbReference type="HOGENOM" id="CLU_018297_3_1_9"/>
<sequence>MLRSLNIENFAIIDHVTLDLEMGMTVLAGETGAGKSIIIDALSLLMGSRGTNDLIRQGADKLVVEGLFSMSPAPAPLLAQLADFGLELEDQEDLIIRRELNRQGKNTVRVNGQLANVSLLKQIGYYLVDIHGQNEHQALLNKQFHLSQLDQFAGDRLNQLKQTYQIAFERYDQLRKDWLASQQEGTDKRQRLSFLEFQLQELEAANLVAGEMAQLEQESRRLQNSQKIGQALATVNYLLSEADTSALTQLSQAQAALEEVASYDSSYPALAAQLQDLYYQLEEVAHQLAVSNQVVDNDQAIDELEARLSQLGQLTRKYGMDEAQLLAYYDAISEEIYQLTHQEQYTERLVKDLTVAYHDCLAAGQALDQGRRREAQDLVAAIEAELADLYMANARFQVDFTSLGSDASLASLLPDAQRLSAEGLSQVEFYATTNLGEAMKPLVKIASGGELSRFMLALKRVFSQGMTDMTLVFDEIDTGVSGRVAQAIAEKMQGIAQHHQLLCITHLAQVAASADQHLYIEKVVENERTRTRVQALNEEGRIEAIASMMSGKVLTPASLQMAQDLRRQLQTHRAKLGEED</sequence>
<dbReference type="InterPro" id="IPR027417">
    <property type="entry name" value="P-loop_NTPase"/>
</dbReference>
<evidence type="ECO:0000256" key="5">
    <source>
        <dbReference type="ARBA" id="ARBA00022763"/>
    </source>
</evidence>
<evidence type="ECO:0000256" key="6">
    <source>
        <dbReference type="ARBA" id="ARBA00022840"/>
    </source>
</evidence>
<evidence type="ECO:0000256" key="4">
    <source>
        <dbReference type="ARBA" id="ARBA00022741"/>
    </source>
</evidence>
<dbReference type="GO" id="GO:0009432">
    <property type="term" value="P:SOS response"/>
    <property type="evidence" value="ECO:0007669"/>
    <property type="project" value="TreeGrafter"/>
</dbReference>
<evidence type="ECO:0000256" key="7">
    <source>
        <dbReference type="ARBA" id="ARBA00023204"/>
    </source>
</evidence>
<evidence type="ECO:0000256" key="8">
    <source>
        <dbReference type="ARBA" id="ARBA00033408"/>
    </source>
</evidence>
<keyword evidence="6" id="KW-0067">ATP-binding</keyword>
<evidence type="ECO:0000256" key="2">
    <source>
        <dbReference type="ARBA" id="ARBA00009441"/>
    </source>
</evidence>
<comment type="similarity">
    <text evidence="2 9">Belongs to the RecN family.</text>
</comment>
<evidence type="ECO:0000259" key="10">
    <source>
        <dbReference type="Pfam" id="PF02463"/>
    </source>
</evidence>
<dbReference type="OrthoDB" id="9806954at2"/>
<accession>W1Q4H9</accession>
<dbReference type="SUPFAM" id="SSF52540">
    <property type="entry name" value="P-loop containing nucleoside triphosphate hydrolases"/>
    <property type="match status" value="2"/>
</dbReference>
<evidence type="ECO:0000256" key="3">
    <source>
        <dbReference type="ARBA" id="ARBA00021315"/>
    </source>
</evidence>
<gene>
    <name evidence="11" type="ORF">GCWU000182_000501</name>
</gene>
<reference evidence="11" key="1">
    <citation type="submission" date="2013-06" db="EMBL/GenBank/DDBJ databases">
        <authorList>
            <person name="Weinstock G."/>
            <person name="Sodergren E."/>
            <person name="Clifton S."/>
            <person name="Fulton L."/>
            <person name="Fulton B."/>
            <person name="Courtney L."/>
            <person name="Fronick C."/>
            <person name="Harrison M."/>
            <person name="Strong C."/>
            <person name="Farmer C."/>
            <person name="Delahaunty K."/>
            <person name="Markovic C."/>
            <person name="Hall O."/>
            <person name="Minx P."/>
            <person name="Tomlinson C."/>
            <person name="Mitreva M."/>
            <person name="Nelson J."/>
            <person name="Hou S."/>
            <person name="Wollam A."/>
            <person name="Pepin K.H."/>
            <person name="Johnson M."/>
            <person name="Bhonagiri V."/>
            <person name="Nash W.E."/>
            <person name="Warren W."/>
            <person name="Chinwalla A."/>
            <person name="Mardis E.R."/>
            <person name="Wilson R.K."/>
        </authorList>
    </citation>
    <scope>NUCLEOTIDE SEQUENCE [LARGE SCALE GENOMIC DNA]</scope>
    <source>
        <strain evidence="11">ATCC 49176</strain>
    </source>
</reference>
<proteinExistence type="inferred from homology"/>
<dbReference type="AlphaFoldDB" id="W1Q4H9"/>
<dbReference type="eggNOG" id="COG0497">
    <property type="taxonomic scope" value="Bacteria"/>
</dbReference>